<keyword evidence="6 8" id="KW-1133">Transmembrane helix</keyword>
<feature type="transmembrane region" description="Helical" evidence="8">
    <location>
        <begin position="322"/>
        <end position="341"/>
    </location>
</feature>
<accession>A0A7W4IPY2</accession>
<feature type="transmembrane region" description="Helical" evidence="8">
    <location>
        <begin position="97"/>
        <end position="125"/>
    </location>
</feature>
<protein>
    <submittedName>
        <fullName evidence="9">MFS transporter</fullName>
    </submittedName>
</protein>
<dbReference type="InterPro" id="IPR005279">
    <property type="entry name" value="Dipep/tripep_permease"/>
</dbReference>
<name>A0A7W4IPY2_9PROT</name>
<feature type="transmembrane region" description="Helical" evidence="8">
    <location>
        <begin position="208"/>
        <end position="234"/>
    </location>
</feature>
<evidence type="ECO:0000256" key="2">
    <source>
        <dbReference type="ARBA" id="ARBA00022448"/>
    </source>
</evidence>
<evidence type="ECO:0000256" key="1">
    <source>
        <dbReference type="ARBA" id="ARBA00004651"/>
    </source>
</evidence>
<dbReference type="PANTHER" id="PTHR23517:SF15">
    <property type="entry name" value="PROTON-DEPENDENT OLIGOPEPTIDE FAMILY TRANSPORT PROTEIN"/>
    <property type="match status" value="1"/>
</dbReference>
<feature type="transmembrane region" description="Helical" evidence="8">
    <location>
        <begin position="176"/>
        <end position="196"/>
    </location>
</feature>
<evidence type="ECO:0000256" key="4">
    <source>
        <dbReference type="ARBA" id="ARBA00022692"/>
    </source>
</evidence>
<dbReference type="RefSeq" id="WP_182984535.1">
    <property type="nucleotide sequence ID" value="NZ_JABEQD010000001.1"/>
</dbReference>
<dbReference type="GO" id="GO:0015833">
    <property type="term" value="P:peptide transport"/>
    <property type="evidence" value="ECO:0007669"/>
    <property type="project" value="UniProtKB-KW"/>
</dbReference>
<keyword evidence="2" id="KW-0813">Transport</keyword>
<keyword evidence="10" id="KW-1185">Reference proteome</keyword>
<feature type="transmembrane region" description="Helical" evidence="8">
    <location>
        <begin position="426"/>
        <end position="445"/>
    </location>
</feature>
<feature type="transmembrane region" description="Helical" evidence="8">
    <location>
        <begin position="146"/>
        <end position="170"/>
    </location>
</feature>
<keyword evidence="5" id="KW-0653">Protein transport</keyword>
<feature type="transmembrane region" description="Helical" evidence="8">
    <location>
        <begin position="240"/>
        <end position="260"/>
    </location>
</feature>
<comment type="caution">
    <text evidence="9">The sequence shown here is derived from an EMBL/GenBank/DDBJ whole genome shotgun (WGS) entry which is preliminary data.</text>
</comment>
<keyword evidence="4 8" id="KW-0812">Transmembrane</keyword>
<feature type="transmembrane region" description="Helical" evidence="8">
    <location>
        <begin position="457"/>
        <end position="482"/>
    </location>
</feature>
<organism evidence="9 10">
    <name type="scientific">Gluconacetobacter aggeris</name>
    <dbReference type="NCBI Taxonomy" id="1286186"/>
    <lineage>
        <taxon>Bacteria</taxon>
        <taxon>Pseudomonadati</taxon>
        <taxon>Pseudomonadota</taxon>
        <taxon>Alphaproteobacteria</taxon>
        <taxon>Acetobacterales</taxon>
        <taxon>Acetobacteraceae</taxon>
        <taxon>Gluconacetobacter</taxon>
    </lineage>
</organism>
<feature type="transmembrane region" description="Helical" evidence="8">
    <location>
        <begin position="281"/>
        <end position="302"/>
    </location>
</feature>
<dbReference type="InterPro" id="IPR000109">
    <property type="entry name" value="POT_fam"/>
</dbReference>
<feature type="transmembrane region" description="Helical" evidence="8">
    <location>
        <begin position="353"/>
        <end position="374"/>
    </location>
</feature>
<keyword evidence="3" id="KW-1003">Cell membrane</keyword>
<evidence type="ECO:0000256" key="5">
    <source>
        <dbReference type="ARBA" id="ARBA00022856"/>
    </source>
</evidence>
<dbReference type="Pfam" id="PF00854">
    <property type="entry name" value="PTR2"/>
    <property type="match status" value="1"/>
</dbReference>
<keyword evidence="7 8" id="KW-0472">Membrane</keyword>
<dbReference type="Gene3D" id="1.20.1250.20">
    <property type="entry name" value="MFS general substrate transporter like domains"/>
    <property type="match status" value="1"/>
</dbReference>
<evidence type="ECO:0000313" key="10">
    <source>
        <dbReference type="Proteomes" id="UP000559860"/>
    </source>
</evidence>
<evidence type="ECO:0000256" key="7">
    <source>
        <dbReference type="ARBA" id="ARBA00023136"/>
    </source>
</evidence>
<dbReference type="GO" id="GO:1904680">
    <property type="term" value="F:peptide transmembrane transporter activity"/>
    <property type="evidence" value="ECO:0007669"/>
    <property type="project" value="InterPro"/>
</dbReference>
<evidence type="ECO:0000313" key="9">
    <source>
        <dbReference type="EMBL" id="MBB2166803.1"/>
    </source>
</evidence>
<dbReference type="Proteomes" id="UP000559860">
    <property type="component" value="Unassembled WGS sequence"/>
</dbReference>
<dbReference type="NCBIfam" id="TIGR00924">
    <property type="entry name" value="yjdL_sub1_fam"/>
    <property type="match status" value="1"/>
</dbReference>
<dbReference type="CDD" id="cd17346">
    <property type="entry name" value="MFS_DtpA_like"/>
    <property type="match status" value="1"/>
</dbReference>
<dbReference type="InterPro" id="IPR036259">
    <property type="entry name" value="MFS_trans_sf"/>
</dbReference>
<evidence type="ECO:0000256" key="6">
    <source>
        <dbReference type="ARBA" id="ARBA00022989"/>
    </source>
</evidence>
<feature type="transmembrane region" description="Helical" evidence="8">
    <location>
        <begin position="386"/>
        <end position="414"/>
    </location>
</feature>
<gene>
    <name evidence="9" type="ORF">HLH36_00260</name>
</gene>
<reference evidence="9 10" key="1">
    <citation type="submission" date="2020-04" db="EMBL/GenBank/DDBJ databases">
        <title>Description of novel Gluconacetobacter.</title>
        <authorList>
            <person name="Sombolestani A."/>
        </authorList>
    </citation>
    <scope>NUCLEOTIDE SEQUENCE [LARGE SCALE GENOMIC DNA]</scope>
    <source>
        <strain evidence="9 10">LMG 27801</strain>
    </source>
</reference>
<dbReference type="SUPFAM" id="SSF103473">
    <property type="entry name" value="MFS general substrate transporter"/>
    <property type="match status" value="1"/>
</dbReference>
<dbReference type="AlphaFoldDB" id="A0A7W4IPY2"/>
<dbReference type="EMBL" id="JABEQD010000001">
    <property type="protein sequence ID" value="MBB2166803.1"/>
    <property type="molecule type" value="Genomic_DNA"/>
</dbReference>
<feature type="transmembrane region" description="Helical" evidence="8">
    <location>
        <begin position="20"/>
        <end position="45"/>
    </location>
</feature>
<evidence type="ECO:0000256" key="8">
    <source>
        <dbReference type="SAM" id="Phobius"/>
    </source>
</evidence>
<keyword evidence="5" id="KW-0571">Peptide transport</keyword>
<dbReference type="PANTHER" id="PTHR23517">
    <property type="entry name" value="RESISTANCE PROTEIN MDTM, PUTATIVE-RELATED-RELATED"/>
    <property type="match status" value="1"/>
</dbReference>
<sequence length="499" mass="52756">MPSALTSISSRPITRSSSFAVVVAIELWERFGYYGMQAVLLLFMVRQLGMADARANLLMGAFAAMAYALPVGGGWVGDRVLGTRRTMLLGATCMMGGYAALAVATVHVGLMTVAMALIATGNGFFKPNAANLVRRIYEGDDTALDSAFTLYYMAVNVGSTASILLTPLLQDHFGPAASFATCSAGLAFGLCVYAVLRSRLRHVGSAPDFAPLAAGPVGGLLLGMVGAIVGLHLILDRPAVARACVWLAALSVLGIWAMIYRRAVPAQRPGLRMAYMLSIQGMIYFVFYQQIVTSLTLFALRAVRGDVTLGGVTLFHMSAGQFQALNPIWIMVASPILAFLYRRLAQRGRDLPIARKFVLGYSLVTLAFVIWWLGALSGGAGLVSPWFMIAAYCALAVGELLVGGLGLAVIARYVPAAMGGFMMGSYLLSMGVAMYVGSMVANLAAGAPAHPAAGAEAYAGLFLTLAIAAGTIVILFAALLPLTRRWDRQHVRDSAPFSA</sequence>
<dbReference type="GO" id="GO:0005886">
    <property type="term" value="C:plasma membrane"/>
    <property type="evidence" value="ECO:0007669"/>
    <property type="project" value="UniProtKB-SubCell"/>
</dbReference>
<proteinExistence type="predicted"/>
<comment type="subcellular location">
    <subcellularLocation>
        <location evidence="1">Cell membrane</location>
        <topology evidence="1">Multi-pass membrane protein</topology>
    </subcellularLocation>
</comment>
<feature type="transmembrane region" description="Helical" evidence="8">
    <location>
        <begin position="57"/>
        <end position="77"/>
    </location>
</feature>
<dbReference type="InterPro" id="IPR050171">
    <property type="entry name" value="MFS_Transporters"/>
</dbReference>
<evidence type="ECO:0000256" key="3">
    <source>
        <dbReference type="ARBA" id="ARBA00022475"/>
    </source>
</evidence>